<comment type="caution">
    <text evidence="1">The sequence shown here is derived from an EMBL/GenBank/DDBJ whole genome shotgun (WGS) entry which is preliminary data.</text>
</comment>
<sequence length="133" mass="15793">MNDEYLLRLEPGAQIEIRDDTKNTYKNSVDAVRLNKRLKKNKFLKNVRNDFYQFNKLTKELDTMIRRLNGENSTYTAFQSDLNQTMTNTFKWKLSFFEELAKSKSNMDTLILDTNLLQNMIEDLPKNINKNNN</sequence>
<dbReference type="Proteomes" id="UP000023152">
    <property type="component" value="Unassembled WGS sequence"/>
</dbReference>
<dbReference type="EMBL" id="ASPP01007486">
    <property type="protein sequence ID" value="ETO27063.1"/>
    <property type="molecule type" value="Genomic_DNA"/>
</dbReference>
<evidence type="ECO:0000313" key="1">
    <source>
        <dbReference type="EMBL" id="ETO27063.1"/>
    </source>
</evidence>
<gene>
    <name evidence="1" type="ORF">RFI_10070</name>
</gene>
<dbReference type="AlphaFoldDB" id="X6NMA5"/>
<reference evidence="1 2" key="1">
    <citation type="journal article" date="2013" name="Curr. Biol.">
        <title>The Genome of the Foraminiferan Reticulomyxa filosa.</title>
        <authorList>
            <person name="Glockner G."/>
            <person name="Hulsmann N."/>
            <person name="Schleicher M."/>
            <person name="Noegel A.A."/>
            <person name="Eichinger L."/>
            <person name="Gallinger C."/>
            <person name="Pawlowski J."/>
            <person name="Sierra R."/>
            <person name="Euteneuer U."/>
            <person name="Pillet L."/>
            <person name="Moustafa A."/>
            <person name="Platzer M."/>
            <person name="Groth M."/>
            <person name="Szafranski K."/>
            <person name="Schliwa M."/>
        </authorList>
    </citation>
    <scope>NUCLEOTIDE SEQUENCE [LARGE SCALE GENOMIC DNA]</scope>
</reference>
<keyword evidence="2" id="KW-1185">Reference proteome</keyword>
<feature type="non-terminal residue" evidence="1">
    <location>
        <position position="133"/>
    </location>
</feature>
<name>X6NMA5_RETFI</name>
<proteinExistence type="predicted"/>
<evidence type="ECO:0000313" key="2">
    <source>
        <dbReference type="Proteomes" id="UP000023152"/>
    </source>
</evidence>
<accession>X6NMA5</accession>
<protein>
    <submittedName>
        <fullName evidence="1">Putative periplasmic protein</fullName>
    </submittedName>
</protein>
<organism evidence="1 2">
    <name type="scientific">Reticulomyxa filosa</name>
    <dbReference type="NCBI Taxonomy" id="46433"/>
    <lineage>
        <taxon>Eukaryota</taxon>
        <taxon>Sar</taxon>
        <taxon>Rhizaria</taxon>
        <taxon>Retaria</taxon>
        <taxon>Foraminifera</taxon>
        <taxon>Monothalamids</taxon>
        <taxon>Reticulomyxidae</taxon>
        <taxon>Reticulomyxa</taxon>
    </lineage>
</organism>